<dbReference type="OrthoDB" id="3444510at2"/>
<accession>A0A261SCC8</accession>
<gene>
    <name evidence="1" type="ORF">CAL29_14760</name>
</gene>
<protein>
    <submittedName>
        <fullName evidence="1">Peptide synthetase</fullName>
    </submittedName>
</protein>
<dbReference type="EMBL" id="NEVM01000002">
    <property type="protein sequence ID" value="OZI34731.1"/>
    <property type="molecule type" value="Genomic_DNA"/>
</dbReference>
<name>A0A261SCC8_9BORD</name>
<reference evidence="2" key="1">
    <citation type="submission" date="2017-05" db="EMBL/GenBank/DDBJ databases">
        <title>Complete and WGS of Bordetella genogroups.</title>
        <authorList>
            <person name="Spilker T."/>
            <person name="Lipuma J."/>
        </authorList>
    </citation>
    <scope>NUCLEOTIDE SEQUENCE [LARGE SCALE GENOMIC DNA]</scope>
    <source>
        <strain evidence="2">AU16122</strain>
    </source>
</reference>
<dbReference type="Proteomes" id="UP000216020">
    <property type="component" value="Unassembled WGS sequence"/>
</dbReference>
<dbReference type="RefSeq" id="WP_094853722.1">
    <property type="nucleotide sequence ID" value="NZ_NEVM01000002.1"/>
</dbReference>
<sequence length="480" mass="54367">MNPSLPHSLFDFEPYKAQREEILPLIKQFAGHTAFRSAVVEELELDEDFHRRPLRPEDLEFLKFQRAITAQTVSRLPSLATNRLLLSINELAVSRPTMKDTPQERERQRLFHSDLNNSLGMRIRPYLEHYGFSYVSQAAAARVNAGGNIEESVDALYTQELRFWTDVFKLLGQRGYLEEGLRFILIQRWSLRPSQGIALRRAAANGYFDALPTAVLPWDGGAWPLDATLRAAAMFAGVNRRQHSYWQFYLPTSMHRVNLLYALANRPDRPYVMVGAAYGAEIESLALVVALQHACPQVARMPGCSVIDERQVVADLKARLRNALAETEAHAPGDALGELRLGLEAVASVAERGRWDLGEQLRWLSALENYCAWAKDIDARIQRECPNIDRETFVEPREMCSTTHVHNDHRLVVIEHGDMIFWGNLGMQLKMTVGDMVLIPDGRLHGSTVVSHECTYHQPIIPDEWIQALLSNQVRQAAAA</sequence>
<evidence type="ECO:0000313" key="1">
    <source>
        <dbReference type="EMBL" id="OZI34731.1"/>
    </source>
</evidence>
<organism evidence="1 2">
    <name type="scientific">Bordetella genomosp. 10</name>
    <dbReference type="NCBI Taxonomy" id="1416804"/>
    <lineage>
        <taxon>Bacteria</taxon>
        <taxon>Pseudomonadati</taxon>
        <taxon>Pseudomonadota</taxon>
        <taxon>Betaproteobacteria</taxon>
        <taxon>Burkholderiales</taxon>
        <taxon>Alcaligenaceae</taxon>
        <taxon>Bordetella</taxon>
    </lineage>
</organism>
<comment type="caution">
    <text evidence="1">The sequence shown here is derived from an EMBL/GenBank/DDBJ whole genome shotgun (WGS) entry which is preliminary data.</text>
</comment>
<keyword evidence="2" id="KW-1185">Reference proteome</keyword>
<dbReference type="AlphaFoldDB" id="A0A261SCC8"/>
<evidence type="ECO:0000313" key="2">
    <source>
        <dbReference type="Proteomes" id="UP000216020"/>
    </source>
</evidence>
<proteinExistence type="predicted"/>